<name>A0ABN1I270_9GAMM</name>
<accession>A0ABN1I270</accession>
<protein>
    <submittedName>
        <fullName evidence="1">Uncharacterized protein</fullName>
    </submittedName>
</protein>
<dbReference type="EMBL" id="BAAAET010000001">
    <property type="protein sequence ID" value="GAA0681879.1"/>
    <property type="molecule type" value="Genomic_DNA"/>
</dbReference>
<dbReference type="Proteomes" id="UP001499915">
    <property type="component" value="Unassembled WGS sequence"/>
</dbReference>
<organism evidence="1 2">
    <name type="scientific">Marinobacterium maritimum</name>
    <dbReference type="NCBI Taxonomy" id="500162"/>
    <lineage>
        <taxon>Bacteria</taxon>
        <taxon>Pseudomonadati</taxon>
        <taxon>Pseudomonadota</taxon>
        <taxon>Gammaproteobacteria</taxon>
        <taxon>Oceanospirillales</taxon>
        <taxon>Oceanospirillaceae</taxon>
        <taxon>Marinobacterium</taxon>
    </lineage>
</organism>
<comment type="caution">
    <text evidence="1">The sequence shown here is derived from an EMBL/GenBank/DDBJ whole genome shotgun (WGS) entry which is preliminary data.</text>
</comment>
<sequence length="295" mass="32983">MRGTLSKKGEGYRFSVCGAKDTLSVEVASDLLKREYAAQSIGEGWPVYVEAQAAVGASPLVLKQPLVIGGSLAACEYTLPAIELRAVSDDGKVILDLRKRHVRVHYPGRLLQLGFERPEAERLARMRRWQQTMASGGGRKEHQLLLEVEAKPCRGKSGAWYALSMEAEINGNYSRGCARLGDLEHWPLRALYVTPETISTRRLSLALAREGRFRLTEDYLNNQPVIEYQGRWERSSSELLSLYPEGLELQPIHFGLDADGGLELEGFHPAYGRSLELQPAGDMLRISSGELDWWQ</sequence>
<keyword evidence="2" id="KW-1185">Reference proteome</keyword>
<proteinExistence type="predicted"/>
<gene>
    <name evidence="1" type="ORF">GCM10009104_03280</name>
</gene>
<evidence type="ECO:0000313" key="2">
    <source>
        <dbReference type="Proteomes" id="UP001499915"/>
    </source>
</evidence>
<evidence type="ECO:0000313" key="1">
    <source>
        <dbReference type="EMBL" id="GAA0681879.1"/>
    </source>
</evidence>
<reference evidence="1 2" key="1">
    <citation type="journal article" date="2019" name="Int. J. Syst. Evol. Microbiol.">
        <title>The Global Catalogue of Microorganisms (GCM) 10K type strain sequencing project: providing services to taxonomists for standard genome sequencing and annotation.</title>
        <authorList>
            <consortium name="The Broad Institute Genomics Platform"/>
            <consortium name="The Broad Institute Genome Sequencing Center for Infectious Disease"/>
            <person name="Wu L."/>
            <person name="Ma J."/>
        </authorList>
    </citation>
    <scope>NUCLEOTIDE SEQUENCE [LARGE SCALE GENOMIC DNA]</scope>
    <source>
        <strain evidence="1 2">JCM 15134</strain>
    </source>
</reference>